<keyword evidence="1" id="KW-1133">Transmembrane helix</keyword>
<evidence type="ECO:0000313" key="3">
    <source>
        <dbReference type="WBParaSite" id="ALUE_0001820101-mRNA-1"/>
    </source>
</evidence>
<evidence type="ECO:0000313" key="2">
    <source>
        <dbReference type="Proteomes" id="UP000036681"/>
    </source>
</evidence>
<keyword evidence="1" id="KW-0472">Membrane</keyword>
<dbReference type="AlphaFoldDB" id="A0A0M3II68"/>
<keyword evidence="1" id="KW-0812">Transmembrane</keyword>
<organism evidence="2 3">
    <name type="scientific">Ascaris lumbricoides</name>
    <name type="common">Giant roundworm</name>
    <dbReference type="NCBI Taxonomy" id="6252"/>
    <lineage>
        <taxon>Eukaryota</taxon>
        <taxon>Metazoa</taxon>
        <taxon>Ecdysozoa</taxon>
        <taxon>Nematoda</taxon>
        <taxon>Chromadorea</taxon>
        <taxon>Rhabditida</taxon>
        <taxon>Spirurina</taxon>
        <taxon>Ascaridomorpha</taxon>
        <taxon>Ascaridoidea</taxon>
        <taxon>Ascarididae</taxon>
        <taxon>Ascaris</taxon>
    </lineage>
</organism>
<protein>
    <submittedName>
        <fullName evidence="3">MOSC_N domain-containing protein</fullName>
    </submittedName>
</protein>
<sequence>LLKRTLLLLLYVFGIFICVPLSLFVWWVRRKFFNEKSVVGDKKVLTVSADFALFSYPFCSMQHKWGRLHKCTARVEGYRQSNRTDGVYES</sequence>
<evidence type="ECO:0000256" key="1">
    <source>
        <dbReference type="SAM" id="Phobius"/>
    </source>
</evidence>
<keyword evidence="2" id="KW-1185">Reference proteome</keyword>
<name>A0A0M3II68_ASCLU</name>
<accession>A0A0M3II68</accession>
<proteinExistence type="predicted"/>
<reference evidence="3" key="1">
    <citation type="submission" date="2017-02" db="UniProtKB">
        <authorList>
            <consortium name="WormBaseParasite"/>
        </authorList>
    </citation>
    <scope>IDENTIFICATION</scope>
</reference>
<feature type="transmembrane region" description="Helical" evidence="1">
    <location>
        <begin position="6"/>
        <end position="28"/>
    </location>
</feature>
<dbReference type="WBParaSite" id="ALUE_0001820101-mRNA-1">
    <property type="protein sequence ID" value="ALUE_0001820101-mRNA-1"/>
    <property type="gene ID" value="ALUE_0001820101"/>
</dbReference>
<dbReference type="Proteomes" id="UP000036681">
    <property type="component" value="Unplaced"/>
</dbReference>